<dbReference type="PANTHER" id="PTHR11091:SF0">
    <property type="entry name" value="MALATE DEHYDROGENASE"/>
    <property type="match status" value="1"/>
</dbReference>
<dbReference type="PANTHER" id="PTHR11091">
    <property type="entry name" value="OXIDOREDUCTASE-RELATED"/>
    <property type="match status" value="1"/>
</dbReference>
<dbReference type="InterPro" id="IPR043143">
    <property type="entry name" value="Mal/L-sulf/L-lact_DH-like_NADP"/>
</dbReference>
<evidence type="ECO:0000313" key="3">
    <source>
        <dbReference type="EMBL" id="MBL0420880.1"/>
    </source>
</evidence>
<dbReference type="InterPro" id="IPR043144">
    <property type="entry name" value="Mal/L-sulf/L-lact_DH-like_ah"/>
</dbReference>
<comment type="caution">
    <text evidence="3">The sequence shown here is derived from an EMBL/GenBank/DDBJ whole genome shotgun (WGS) entry which is preliminary data.</text>
</comment>
<evidence type="ECO:0000313" key="4">
    <source>
        <dbReference type="Proteomes" id="UP000613011"/>
    </source>
</evidence>
<keyword evidence="4" id="KW-1185">Reference proteome</keyword>
<dbReference type="InterPro" id="IPR003767">
    <property type="entry name" value="Malate/L-lactate_DH-like"/>
</dbReference>
<gene>
    <name evidence="3" type="ORF">JI739_11035</name>
</gene>
<reference evidence="3" key="1">
    <citation type="submission" date="2021-01" db="EMBL/GenBank/DDBJ databases">
        <title>Ramlibacter sp. strain AW1 16S ribosomal RNA gene Genome sequencing and assembly.</title>
        <authorList>
            <person name="Kang M."/>
        </authorList>
    </citation>
    <scope>NUCLEOTIDE SEQUENCE</scope>
    <source>
        <strain evidence="3">AW1</strain>
    </source>
</reference>
<dbReference type="Gene3D" id="1.10.1530.10">
    <property type="match status" value="1"/>
</dbReference>
<comment type="similarity">
    <text evidence="1">Belongs to the LDH2/MDH2 oxidoreductase family.</text>
</comment>
<dbReference type="SUPFAM" id="SSF89733">
    <property type="entry name" value="L-sulfolactate dehydrogenase-like"/>
    <property type="match status" value="1"/>
</dbReference>
<evidence type="ECO:0000256" key="2">
    <source>
        <dbReference type="ARBA" id="ARBA00023002"/>
    </source>
</evidence>
<accession>A0A936ZP16</accession>
<protein>
    <submittedName>
        <fullName evidence="3">Ldh family oxidoreductase</fullName>
    </submittedName>
</protein>
<keyword evidence="2" id="KW-0560">Oxidoreductase</keyword>
<evidence type="ECO:0000256" key="1">
    <source>
        <dbReference type="ARBA" id="ARBA00006056"/>
    </source>
</evidence>
<name>A0A936ZP16_9BURK</name>
<dbReference type="Proteomes" id="UP000613011">
    <property type="component" value="Unassembled WGS sequence"/>
</dbReference>
<organism evidence="3 4">
    <name type="scientific">Ramlibacter aurantiacus</name>
    <dbReference type="NCBI Taxonomy" id="2801330"/>
    <lineage>
        <taxon>Bacteria</taxon>
        <taxon>Pseudomonadati</taxon>
        <taxon>Pseudomonadota</taxon>
        <taxon>Betaproteobacteria</taxon>
        <taxon>Burkholderiales</taxon>
        <taxon>Comamonadaceae</taxon>
        <taxon>Ramlibacter</taxon>
    </lineage>
</organism>
<dbReference type="Gene3D" id="3.30.1370.60">
    <property type="entry name" value="Hypothetical oxidoreductase yiak, domain 2"/>
    <property type="match status" value="1"/>
</dbReference>
<dbReference type="Gene3D" id="3.30.60.50">
    <property type="entry name" value="Hypothetical oxidoreductase yiak, domain 3"/>
    <property type="match status" value="1"/>
</dbReference>
<sequence length="323" mass="33958">MQALQACGVPADAARTQAELLVEAELCERPSHGLMRLPRVLQRVRSGACDPAARGAGQWRGGSYLEVDGQNGLGPVVANAALDAIQPRARETGVALAAIRRNNHLGMLGWYAERVARAGQVLLALSTSEALVHPWGGRQALVGTNPIAIGVPVAPHPFVLDMATSRVSMGEIHDRAQRGQAIPGDWALDAAGDSTTDPVAAREGAIAPFGGAKGYALGLAFELLVTALTGAAIGRAVKGTLDATEPCNKGDLFLVMQPDSSAAASLSAYLDEIRSCPPAHPDRPVLVPGDRARERRERRLAQGIELPATLWREIQAQADHTPS</sequence>
<dbReference type="AlphaFoldDB" id="A0A936ZP16"/>
<proteinExistence type="inferred from homology"/>
<dbReference type="Pfam" id="PF02615">
    <property type="entry name" value="Ldh_2"/>
    <property type="match status" value="1"/>
</dbReference>
<dbReference type="GO" id="GO:0016491">
    <property type="term" value="F:oxidoreductase activity"/>
    <property type="evidence" value="ECO:0007669"/>
    <property type="project" value="UniProtKB-KW"/>
</dbReference>
<dbReference type="InterPro" id="IPR036111">
    <property type="entry name" value="Mal/L-sulfo/L-lacto_DH-like_sf"/>
</dbReference>
<dbReference type="EMBL" id="JAEQNA010000003">
    <property type="protein sequence ID" value="MBL0420880.1"/>
    <property type="molecule type" value="Genomic_DNA"/>
</dbReference>